<accession>A0A2P8E0T4</accession>
<proteinExistence type="predicted"/>
<dbReference type="Pfam" id="PF07291">
    <property type="entry name" value="MauE"/>
    <property type="match status" value="1"/>
</dbReference>
<evidence type="ECO:0000259" key="6">
    <source>
        <dbReference type="Pfam" id="PF07291"/>
    </source>
</evidence>
<gene>
    <name evidence="7" type="ORF">CLV48_108195</name>
</gene>
<dbReference type="GO" id="GO:0016020">
    <property type="term" value="C:membrane"/>
    <property type="evidence" value="ECO:0007669"/>
    <property type="project" value="UniProtKB-SubCell"/>
</dbReference>
<protein>
    <submittedName>
        <fullName evidence="7">Methylamine utilization protein MauE</fullName>
    </submittedName>
</protein>
<keyword evidence="2 5" id="KW-0812">Transmembrane</keyword>
<evidence type="ECO:0000256" key="2">
    <source>
        <dbReference type="ARBA" id="ARBA00022692"/>
    </source>
</evidence>
<evidence type="ECO:0000256" key="3">
    <source>
        <dbReference type="ARBA" id="ARBA00022989"/>
    </source>
</evidence>
<comment type="caution">
    <text evidence="7">The sequence shown here is derived from an EMBL/GenBank/DDBJ whole genome shotgun (WGS) entry which is preliminary data.</text>
</comment>
<dbReference type="AlphaFoldDB" id="A0A2P8E0T4"/>
<evidence type="ECO:0000313" key="7">
    <source>
        <dbReference type="EMBL" id="PSL03085.1"/>
    </source>
</evidence>
<dbReference type="EMBL" id="PYGF01000008">
    <property type="protein sequence ID" value="PSL03085.1"/>
    <property type="molecule type" value="Genomic_DNA"/>
</dbReference>
<dbReference type="RefSeq" id="WP_211299948.1">
    <property type="nucleotide sequence ID" value="NZ_PYGF01000008.1"/>
</dbReference>
<evidence type="ECO:0000256" key="5">
    <source>
        <dbReference type="SAM" id="Phobius"/>
    </source>
</evidence>
<keyword evidence="8" id="KW-1185">Reference proteome</keyword>
<evidence type="ECO:0000313" key="8">
    <source>
        <dbReference type="Proteomes" id="UP000240708"/>
    </source>
</evidence>
<evidence type="ECO:0000256" key="4">
    <source>
        <dbReference type="ARBA" id="ARBA00023136"/>
    </source>
</evidence>
<sequence>MRAMYVHKGNKKVRSLLLEVIPYVLAFLFLYTGFSKLMDPVGTYQGLSNQVLPTLLAELLFYSLPPIELTIAVLLLKDRTIKIGLASFSILMTVFSAYIILVLTGVFGRVPCSCGGVLNSLGWWEHLWFNLFFLGLAGIGLKLKSEK</sequence>
<dbReference type="Proteomes" id="UP000240708">
    <property type="component" value="Unassembled WGS sequence"/>
</dbReference>
<keyword evidence="3 5" id="KW-1133">Transmembrane helix</keyword>
<name>A0A2P8E0T4_9BACT</name>
<feature type="transmembrane region" description="Helical" evidence="5">
    <location>
        <begin position="83"/>
        <end position="107"/>
    </location>
</feature>
<feature type="transmembrane region" description="Helical" evidence="5">
    <location>
        <begin position="16"/>
        <end position="34"/>
    </location>
</feature>
<dbReference type="InterPro" id="IPR009908">
    <property type="entry name" value="Methylamine_util_MauE"/>
</dbReference>
<feature type="transmembrane region" description="Helical" evidence="5">
    <location>
        <begin position="54"/>
        <end position="76"/>
    </location>
</feature>
<organism evidence="7 8">
    <name type="scientific">Cecembia rubra</name>
    <dbReference type="NCBI Taxonomy" id="1485585"/>
    <lineage>
        <taxon>Bacteria</taxon>
        <taxon>Pseudomonadati</taxon>
        <taxon>Bacteroidota</taxon>
        <taxon>Cytophagia</taxon>
        <taxon>Cytophagales</taxon>
        <taxon>Cyclobacteriaceae</taxon>
        <taxon>Cecembia</taxon>
    </lineage>
</organism>
<keyword evidence="4 5" id="KW-0472">Membrane</keyword>
<reference evidence="7 8" key="1">
    <citation type="submission" date="2018-03" db="EMBL/GenBank/DDBJ databases">
        <title>Genomic Encyclopedia of Archaeal and Bacterial Type Strains, Phase II (KMG-II): from individual species to whole genera.</title>
        <authorList>
            <person name="Goeker M."/>
        </authorList>
    </citation>
    <scope>NUCLEOTIDE SEQUENCE [LARGE SCALE GENOMIC DNA]</scope>
    <source>
        <strain evidence="7 8">DSM 28057</strain>
    </source>
</reference>
<evidence type="ECO:0000256" key="1">
    <source>
        <dbReference type="ARBA" id="ARBA00004141"/>
    </source>
</evidence>
<dbReference type="GO" id="GO:0030416">
    <property type="term" value="P:methylamine metabolic process"/>
    <property type="evidence" value="ECO:0007669"/>
    <property type="project" value="InterPro"/>
</dbReference>
<feature type="transmembrane region" description="Helical" evidence="5">
    <location>
        <begin position="127"/>
        <end position="143"/>
    </location>
</feature>
<comment type="subcellular location">
    <subcellularLocation>
        <location evidence="1">Membrane</location>
        <topology evidence="1">Multi-pass membrane protein</topology>
    </subcellularLocation>
</comment>
<feature type="domain" description="Methylamine utilisation protein MauE" evidence="6">
    <location>
        <begin position="16"/>
        <end position="141"/>
    </location>
</feature>